<reference evidence="7" key="2">
    <citation type="submission" date="2023-02" db="EMBL/GenBank/DDBJ databases">
        <authorList>
            <consortium name="DOE Joint Genome Institute"/>
            <person name="Mondo S.J."/>
            <person name="Chang Y."/>
            <person name="Wang Y."/>
            <person name="Ahrendt S."/>
            <person name="Andreopoulos W."/>
            <person name="Barry K."/>
            <person name="Beard J."/>
            <person name="Benny G.L."/>
            <person name="Blankenship S."/>
            <person name="Bonito G."/>
            <person name="Cuomo C."/>
            <person name="Desiro A."/>
            <person name="Gervers K.A."/>
            <person name="Hundley H."/>
            <person name="Kuo A."/>
            <person name="LaButti K."/>
            <person name="Lang B.F."/>
            <person name="Lipzen A."/>
            <person name="O'Donnell K."/>
            <person name="Pangilinan J."/>
            <person name="Reynolds N."/>
            <person name="Sandor L."/>
            <person name="Smith M.W."/>
            <person name="Tsang A."/>
            <person name="Grigoriev I.V."/>
            <person name="Stajich J.E."/>
            <person name="Spatafora J.W."/>
        </authorList>
    </citation>
    <scope>NUCLEOTIDE SEQUENCE</scope>
    <source>
        <strain evidence="7">RSA 2281</strain>
    </source>
</reference>
<organism evidence="7 8">
    <name type="scientific">Phascolomyces articulosus</name>
    <dbReference type="NCBI Taxonomy" id="60185"/>
    <lineage>
        <taxon>Eukaryota</taxon>
        <taxon>Fungi</taxon>
        <taxon>Fungi incertae sedis</taxon>
        <taxon>Mucoromycota</taxon>
        <taxon>Mucoromycotina</taxon>
        <taxon>Mucoromycetes</taxon>
        <taxon>Mucorales</taxon>
        <taxon>Lichtheimiaceae</taxon>
        <taxon>Phascolomyces</taxon>
    </lineage>
</organism>
<feature type="domain" description="HIG1" evidence="6">
    <location>
        <begin position="94"/>
        <end position="185"/>
    </location>
</feature>
<dbReference type="InterPro" id="IPR040153">
    <property type="entry name" value="Rcf2"/>
</dbReference>
<feature type="transmembrane region" description="Helical" evidence="5">
    <location>
        <begin position="157"/>
        <end position="176"/>
    </location>
</feature>
<dbReference type="PROSITE" id="PS51503">
    <property type="entry name" value="HIG1"/>
    <property type="match status" value="1"/>
</dbReference>
<dbReference type="Proteomes" id="UP001209540">
    <property type="component" value="Unassembled WGS sequence"/>
</dbReference>
<evidence type="ECO:0000259" key="6">
    <source>
        <dbReference type="PROSITE" id="PS51503"/>
    </source>
</evidence>
<dbReference type="GO" id="GO:0005739">
    <property type="term" value="C:mitochondrion"/>
    <property type="evidence" value="ECO:0007669"/>
    <property type="project" value="UniProtKB-SubCell"/>
</dbReference>
<keyword evidence="8" id="KW-1185">Reference proteome</keyword>
<evidence type="ECO:0000256" key="1">
    <source>
        <dbReference type="ARBA" id="ARBA00004173"/>
    </source>
</evidence>
<evidence type="ECO:0000256" key="3">
    <source>
        <dbReference type="ARBA" id="ARBA00022989"/>
    </source>
</evidence>
<protein>
    <recommendedName>
        <fullName evidence="6">HIG1 domain-containing protein</fullName>
    </recommendedName>
</protein>
<dbReference type="Pfam" id="PF04588">
    <property type="entry name" value="HIG_1_N"/>
    <property type="match status" value="1"/>
</dbReference>
<evidence type="ECO:0000256" key="4">
    <source>
        <dbReference type="ARBA" id="ARBA00023136"/>
    </source>
</evidence>
<dbReference type="PANTHER" id="PTHR28018">
    <property type="entry name" value="RESPIRATORY SUPERCOMPLEX FACTOR 2, MITOCHONDRIAL"/>
    <property type="match status" value="1"/>
</dbReference>
<evidence type="ECO:0000256" key="2">
    <source>
        <dbReference type="ARBA" id="ARBA00022692"/>
    </source>
</evidence>
<accession>A0AAD5JXD2</accession>
<dbReference type="EMBL" id="JAIXMP010000018">
    <property type="protein sequence ID" value="KAI9258955.1"/>
    <property type="molecule type" value="Genomic_DNA"/>
</dbReference>
<proteinExistence type="predicted"/>
<name>A0AAD5JXD2_9FUNG</name>
<evidence type="ECO:0000313" key="7">
    <source>
        <dbReference type="EMBL" id="KAI9258955.1"/>
    </source>
</evidence>
<dbReference type="GO" id="GO:0033617">
    <property type="term" value="P:mitochondrial respiratory chain complex IV assembly"/>
    <property type="evidence" value="ECO:0007669"/>
    <property type="project" value="TreeGrafter"/>
</dbReference>
<keyword evidence="4 5" id="KW-0472">Membrane</keyword>
<reference evidence="7" key="1">
    <citation type="journal article" date="2022" name="IScience">
        <title>Evolution of zygomycete secretomes and the origins of terrestrial fungal ecologies.</title>
        <authorList>
            <person name="Chang Y."/>
            <person name="Wang Y."/>
            <person name="Mondo S."/>
            <person name="Ahrendt S."/>
            <person name="Andreopoulos W."/>
            <person name="Barry K."/>
            <person name="Beard J."/>
            <person name="Benny G.L."/>
            <person name="Blankenship S."/>
            <person name="Bonito G."/>
            <person name="Cuomo C."/>
            <person name="Desiro A."/>
            <person name="Gervers K.A."/>
            <person name="Hundley H."/>
            <person name="Kuo A."/>
            <person name="LaButti K."/>
            <person name="Lang B.F."/>
            <person name="Lipzen A."/>
            <person name="O'Donnell K."/>
            <person name="Pangilinan J."/>
            <person name="Reynolds N."/>
            <person name="Sandor L."/>
            <person name="Smith M.E."/>
            <person name="Tsang A."/>
            <person name="Grigoriev I.V."/>
            <person name="Stajich J.E."/>
            <person name="Spatafora J.W."/>
        </authorList>
    </citation>
    <scope>NUCLEOTIDE SEQUENCE</scope>
    <source>
        <strain evidence="7">RSA 2281</strain>
    </source>
</reference>
<sequence length="219" mass="24152">MAKKGRTRLTEDEQQELDDITRISGLKGLGIGIGIGAVAAIMTYRRSPHFRTLSMPMQAILPGSAGAAGYLFAADRAATTYANKKLGYIDDDIIRDLQSNVPLSDVIDPKERFIHFVNQHRWKIIGGSWAFSMVGALGYTFSNRYLTTQQKLVQARMYAQAATIAVLLASAAISIYSGEEDRNQKVDEPDEELRAVLNLPHTEKKAIRMPQPASPLEDA</sequence>
<keyword evidence="2 5" id="KW-0812">Transmembrane</keyword>
<evidence type="ECO:0000313" key="8">
    <source>
        <dbReference type="Proteomes" id="UP001209540"/>
    </source>
</evidence>
<dbReference type="PANTHER" id="PTHR28018:SF3">
    <property type="entry name" value="RESPIRATORY SUPERCOMPLEX FACTOR 2, MITOCHONDRIAL"/>
    <property type="match status" value="1"/>
</dbReference>
<feature type="transmembrane region" description="Helical" evidence="5">
    <location>
        <begin position="122"/>
        <end position="142"/>
    </location>
</feature>
<comment type="subcellular location">
    <subcellularLocation>
        <location evidence="1">Mitochondrion</location>
    </subcellularLocation>
</comment>
<comment type="caution">
    <text evidence="7">The sequence shown here is derived from an EMBL/GenBank/DDBJ whole genome shotgun (WGS) entry which is preliminary data.</text>
</comment>
<feature type="transmembrane region" description="Helical" evidence="5">
    <location>
        <begin position="20"/>
        <end position="44"/>
    </location>
</feature>
<gene>
    <name evidence="7" type="ORF">BDA99DRAFT_561315</name>
</gene>
<dbReference type="AlphaFoldDB" id="A0AAD5JXD2"/>
<keyword evidence="3 5" id="KW-1133">Transmembrane helix</keyword>
<evidence type="ECO:0000256" key="5">
    <source>
        <dbReference type="SAM" id="Phobius"/>
    </source>
</evidence>
<dbReference type="InterPro" id="IPR007667">
    <property type="entry name" value="Hypoxia_induced_domain"/>
</dbReference>